<dbReference type="CDD" id="cd07968">
    <property type="entry name" value="OBF_DNA_ligase_IV"/>
    <property type="match status" value="1"/>
</dbReference>
<dbReference type="GO" id="GO:0006310">
    <property type="term" value="P:DNA recombination"/>
    <property type="evidence" value="ECO:0007669"/>
    <property type="project" value="UniProtKB-KW"/>
</dbReference>
<evidence type="ECO:0000256" key="3">
    <source>
        <dbReference type="ARBA" id="ARBA00007572"/>
    </source>
</evidence>
<accession>A0A2A9PP17</accession>
<dbReference type="EC" id="6.5.1.1" evidence="16"/>
<evidence type="ECO:0000256" key="1">
    <source>
        <dbReference type="ARBA" id="ARBA00001946"/>
    </source>
</evidence>
<evidence type="ECO:0000256" key="18">
    <source>
        <dbReference type="SAM" id="MobiDB-lite"/>
    </source>
</evidence>
<evidence type="ECO:0000256" key="10">
    <source>
        <dbReference type="ARBA" id="ARBA00022842"/>
    </source>
</evidence>
<keyword evidence="22" id="KW-1185">Reference proteome</keyword>
<dbReference type="GO" id="GO:0046872">
    <property type="term" value="F:metal ion binding"/>
    <property type="evidence" value="ECO:0007669"/>
    <property type="project" value="UniProtKB-KW"/>
</dbReference>
<keyword evidence="10" id="KW-0460">Magnesium</keyword>
<dbReference type="CDD" id="cd07903">
    <property type="entry name" value="Adenylation_DNA_ligase_IV"/>
    <property type="match status" value="1"/>
</dbReference>
<dbReference type="GO" id="GO:0006297">
    <property type="term" value="P:nucleotide-excision repair, DNA gap filling"/>
    <property type="evidence" value="ECO:0007669"/>
    <property type="project" value="TreeGrafter"/>
</dbReference>
<evidence type="ECO:0000256" key="17">
    <source>
        <dbReference type="RuleBase" id="RU004196"/>
    </source>
</evidence>
<dbReference type="InterPro" id="IPR036420">
    <property type="entry name" value="BRCT_dom_sf"/>
</dbReference>
<evidence type="ECO:0000256" key="8">
    <source>
        <dbReference type="ARBA" id="ARBA00022763"/>
    </source>
</evidence>
<dbReference type="SMART" id="SM00292">
    <property type="entry name" value="BRCT"/>
    <property type="match status" value="1"/>
</dbReference>
<dbReference type="PROSITE" id="PS50160">
    <property type="entry name" value="DNA_LIGASE_A3"/>
    <property type="match status" value="1"/>
</dbReference>
<dbReference type="GO" id="GO:0071897">
    <property type="term" value="P:DNA biosynthetic process"/>
    <property type="evidence" value="ECO:0007669"/>
    <property type="project" value="InterPro"/>
</dbReference>
<evidence type="ECO:0000256" key="6">
    <source>
        <dbReference type="ARBA" id="ARBA00022737"/>
    </source>
</evidence>
<comment type="caution">
    <text evidence="21">The sequence shown here is derived from an EMBL/GenBank/DDBJ whole genome shotgun (WGS) entry which is preliminary data.</text>
</comment>
<evidence type="ECO:0000256" key="5">
    <source>
        <dbReference type="ARBA" id="ARBA00022723"/>
    </source>
</evidence>
<dbReference type="FunFam" id="2.40.50.140:FF:000234">
    <property type="entry name" value="DNA ligase"/>
    <property type="match status" value="1"/>
</dbReference>
<dbReference type="GO" id="GO:0032807">
    <property type="term" value="C:DNA ligase IV complex"/>
    <property type="evidence" value="ECO:0007669"/>
    <property type="project" value="TreeGrafter"/>
</dbReference>
<dbReference type="Pfam" id="PF04675">
    <property type="entry name" value="DNA_ligase_A_N"/>
    <property type="match status" value="1"/>
</dbReference>
<dbReference type="GO" id="GO:0003677">
    <property type="term" value="F:DNA binding"/>
    <property type="evidence" value="ECO:0007669"/>
    <property type="project" value="InterPro"/>
</dbReference>
<feature type="region of interest" description="Disordered" evidence="18">
    <location>
        <begin position="57"/>
        <end position="80"/>
    </location>
</feature>
<evidence type="ECO:0000256" key="2">
    <source>
        <dbReference type="ARBA" id="ARBA00004123"/>
    </source>
</evidence>
<dbReference type="SUPFAM" id="SSF50249">
    <property type="entry name" value="Nucleic acid-binding proteins"/>
    <property type="match status" value="1"/>
</dbReference>
<sequence length="995" mass="112666">MAQPRDPDAIREDEMQYGAVGMTREEMDEKYPNRPRNHSKTLPFHDLFTRLFNPLNENKKQPARGKLPRRAGHGPSPQEQRRRVIEAFIARWRKNVGDDFYPALRLILPDKDRDRGVYGLKENAIGKLLVKLTKIDKNSDDGYGLLHWKIPGQTAASRLAGDFAGRCYEVLSKRPMRTTVGNMTIAQVNAQLDKLAAASGEAESLAIFETLYARMNADEMMWLIRIILKQLKVGASEKTILHLWHPDGETLFSVSSSLQRVCWELYDPRVRLEREEAGVGLMQCFQPQLAQFQMPTSFQKMVELLRPTNDDAEFWIEEKLDGERMQMHVVQDASHPGGWRFRFWSRKAKDYTYLYGDGLLDDGSSLTRHLTQALAPGVRNLILDGEMITWDMGLDKMVPFGTLKSAAISEQKKRMGDDDDSAGHRPLFRVFDMLYLNDKQLTQYTLRDRRRALEKAIRPVHRRLEIHQLTRATTADAIEPLLREVVANASEGLVLKNPRSMYRLNSRNDDWLKVKPEYMSEFGESLDCVVIGGYYGSGRRGGMLSSFLCGLRVTANHVQAGANPEKCFSFFRVGGGFSTDDYAEIRHHTEGKWRTWNASKPPSEFIELAGGERRQIERPDMWIRPRDSVVVSVKAASIGPSDNFARGITLRFPRFRKLRLDRSWDSALTLEELENLQRKVDEESLTKAMTVEDTKRRKPKRVKRELVIAGDEDAPLPAEPLQGRRTGIFEGLEFSVLSESPRPYKKSKAQLEAIIKENGGSISQRATALSQTVLLADKKTVKVASLIKAGAVDIIRPIWIQDCLEPGDGGAAVLLPFEERHLLHATEETRTAAARNTDQFGDGFARSVSVEELKRTTDAMTAKRESSTDADTAVAAFLAELDERAKGVSYMRAFMFARCVVRLLAVDEDCVTRRAVDKLALYVRYAGGRCVGEDEEVVATHVVIVGEDAERVRRLADEVRGRMAGGRRLARLVNGSWVEDCWGERTLLDEERYAV</sequence>
<dbReference type="STRING" id="268505.A0A2A9PP17"/>
<dbReference type="PANTHER" id="PTHR45997:SF1">
    <property type="entry name" value="DNA LIGASE 4"/>
    <property type="match status" value="1"/>
</dbReference>
<dbReference type="Pfam" id="PF16589">
    <property type="entry name" value="BRCT_2"/>
    <property type="match status" value="1"/>
</dbReference>
<dbReference type="GO" id="GO:0003910">
    <property type="term" value="F:DNA ligase (ATP) activity"/>
    <property type="evidence" value="ECO:0007669"/>
    <property type="project" value="UniProtKB-EC"/>
</dbReference>
<evidence type="ECO:0000313" key="21">
    <source>
        <dbReference type="EMBL" id="PFH62627.1"/>
    </source>
</evidence>
<dbReference type="FunFam" id="3.30.470.30:FF:000013">
    <property type="entry name" value="DNA ligase"/>
    <property type="match status" value="1"/>
</dbReference>
<dbReference type="InterPro" id="IPR044125">
    <property type="entry name" value="Adenylation_DNA_ligase_IV"/>
</dbReference>
<evidence type="ECO:0000256" key="11">
    <source>
        <dbReference type="ARBA" id="ARBA00023172"/>
    </source>
</evidence>
<keyword evidence="6" id="KW-0677">Repeat</keyword>
<evidence type="ECO:0000259" key="19">
    <source>
        <dbReference type="PROSITE" id="PS50160"/>
    </source>
</evidence>
<dbReference type="Gene3D" id="3.40.50.10190">
    <property type="entry name" value="BRCT domain"/>
    <property type="match status" value="2"/>
</dbReference>
<dbReference type="Pfam" id="PF01068">
    <property type="entry name" value="DNA_ligase_A_M"/>
    <property type="match status" value="1"/>
</dbReference>
<reference evidence="21 22" key="1">
    <citation type="journal article" date="2015" name="BMC Genomics">
        <title>Gene expression during zombie ant biting behavior reflects the complexity underlying fungal parasitic behavioral manipulation.</title>
        <authorList>
            <person name="de Bekker C."/>
            <person name="Ohm R.A."/>
            <person name="Loreto R.G."/>
            <person name="Sebastian A."/>
            <person name="Albert I."/>
            <person name="Merrow M."/>
            <person name="Brachmann A."/>
            <person name="Hughes D.P."/>
        </authorList>
    </citation>
    <scope>NUCLEOTIDE SEQUENCE [LARGE SCALE GENOMIC DNA]</scope>
    <source>
        <strain evidence="21 22">SC16a</strain>
    </source>
</reference>
<feature type="domain" description="BRCT" evidence="20">
    <location>
        <begin position="891"/>
        <end position="995"/>
    </location>
</feature>
<dbReference type="PANTHER" id="PTHR45997">
    <property type="entry name" value="DNA LIGASE 4"/>
    <property type="match status" value="1"/>
</dbReference>
<evidence type="ECO:0000313" key="22">
    <source>
        <dbReference type="Proteomes" id="UP000037136"/>
    </source>
</evidence>
<dbReference type="Gene3D" id="3.30.470.30">
    <property type="entry name" value="DNA ligase/mRNA capping enzyme"/>
    <property type="match status" value="1"/>
</dbReference>
<dbReference type="SUPFAM" id="SSF56091">
    <property type="entry name" value="DNA ligase/mRNA capping enzyme, catalytic domain"/>
    <property type="match status" value="1"/>
</dbReference>
<name>A0A2A9PP17_OPHUN</name>
<evidence type="ECO:0000256" key="7">
    <source>
        <dbReference type="ARBA" id="ARBA00022741"/>
    </source>
</evidence>
<dbReference type="InterPro" id="IPR000977">
    <property type="entry name" value="DNA_ligase_ATP-dep"/>
</dbReference>
<feature type="domain" description="ATP-dependent DNA ligase family profile" evidence="19">
    <location>
        <begin position="428"/>
        <end position="553"/>
    </location>
</feature>
<dbReference type="SUPFAM" id="SSF52113">
    <property type="entry name" value="BRCT domain"/>
    <property type="match status" value="2"/>
</dbReference>
<dbReference type="PROSITE" id="PS00697">
    <property type="entry name" value="DNA_LIGASE_A1"/>
    <property type="match status" value="1"/>
</dbReference>
<feature type="region of interest" description="Disordered" evidence="18">
    <location>
        <begin position="1"/>
        <end position="42"/>
    </location>
</feature>
<keyword evidence="13" id="KW-0539">Nucleus</keyword>
<comment type="similarity">
    <text evidence="3 17">Belongs to the ATP-dependent DNA ligase family.</text>
</comment>
<reference evidence="21 22" key="2">
    <citation type="journal article" date="2017" name="Sci. Rep.">
        <title>Ant-infecting Ophiocordyceps genomes reveal a high diversity of potential behavioral manipulation genes and a possible major role for enterotoxins.</title>
        <authorList>
            <person name="de Bekker C."/>
            <person name="Ohm R.A."/>
            <person name="Evans H.C."/>
            <person name="Brachmann A."/>
            <person name="Hughes D.P."/>
        </authorList>
    </citation>
    <scope>NUCLEOTIDE SEQUENCE [LARGE SCALE GENOMIC DNA]</scope>
    <source>
        <strain evidence="21 22">SC16a</strain>
    </source>
</reference>
<dbReference type="NCBIfam" id="TIGR00574">
    <property type="entry name" value="dnl1"/>
    <property type="match status" value="1"/>
</dbReference>
<dbReference type="Pfam" id="PF04679">
    <property type="entry name" value="DNA_ligase_A_C"/>
    <property type="match status" value="1"/>
</dbReference>
<keyword evidence="11 16" id="KW-0233">DNA recombination</keyword>
<dbReference type="CDD" id="cd17722">
    <property type="entry name" value="BRCT_DNA_ligase_IV_rpt1"/>
    <property type="match status" value="1"/>
</dbReference>
<evidence type="ECO:0000256" key="15">
    <source>
        <dbReference type="ARBA" id="ARBA00043870"/>
    </source>
</evidence>
<evidence type="ECO:0000256" key="14">
    <source>
        <dbReference type="ARBA" id="ARBA00034003"/>
    </source>
</evidence>
<evidence type="ECO:0000256" key="16">
    <source>
        <dbReference type="RuleBase" id="RU000617"/>
    </source>
</evidence>
<dbReference type="InterPro" id="IPR012308">
    <property type="entry name" value="DNA_ligase_ATP-dep_N"/>
</dbReference>
<dbReference type="EMBL" id="LAZP02000022">
    <property type="protein sequence ID" value="PFH62627.1"/>
    <property type="molecule type" value="Genomic_DNA"/>
</dbReference>
<dbReference type="PROSITE" id="PS50172">
    <property type="entry name" value="BRCT"/>
    <property type="match status" value="2"/>
</dbReference>
<proteinExistence type="inferred from homology"/>
<evidence type="ECO:0000256" key="4">
    <source>
        <dbReference type="ARBA" id="ARBA00022598"/>
    </source>
</evidence>
<feature type="compositionally biased region" description="Basic residues" evidence="18">
    <location>
        <begin position="61"/>
        <end position="72"/>
    </location>
</feature>
<evidence type="ECO:0000256" key="12">
    <source>
        <dbReference type="ARBA" id="ARBA00023204"/>
    </source>
</evidence>
<feature type="domain" description="BRCT" evidence="20">
    <location>
        <begin position="724"/>
        <end position="805"/>
    </location>
</feature>
<dbReference type="InterPro" id="IPR012309">
    <property type="entry name" value="DNA_ligase_ATP-dep_C"/>
</dbReference>
<evidence type="ECO:0000259" key="20">
    <source>
        <dbReference type="PROSITE" id="PS50172"/>
    </source>
</evidence>
<dbReference type="InterPro" id="IPR012310">
    <property type="entry name" value="DNA_ligase_ATP-dep_cent"/>
</dbReference>
<keyword evidence="4 16" id="KW-0436">Ligase</keyword>
<dbReference type="OrthoDB" id="151490at2759"/>
<dbReference type="InterPro" id="IPR016059">
    <property type="entry name" value="DNA_ligase_ATP-dep_CS"/>
</dbReference>
<dbReference type="AlphaFoldDB" id="A0A2A9PP17"/>
<dbReference type="InterPro" id="IPR001357">
    <property type="entry name" value="BRCT_dom"/>
</dbReference>
<evidence type="ECO:0000256" key="9">
    <source>
        <dbReference type="ARBA" id="ARBA00022840"/>
    </source>
</evidence>
<dbReference type="SUPFAM" id="SSF117018">
    <property type="entry name" value="ATP-dependent DNA ligase DNA-binding domain"/>
    <property type="match status" value="1"/>
</dbReference>
<dbReference type="GO" id="GO:0005524">
    <property type="term" value="F:ATP binding"/>
    <property type="evidence" value="ECO:0007669"/>
    <property type="project" value="UniProtKB-KW"/>
</dbReference>
<organism evidence="21 22">
    <name type="scientific">Ophiocordyceps unilateralis</name>
    <name type="common">Zombie-ant fungus</name>
    <name type="synonym">Torrubia unilateralis</name>
    <dbReference type="NCBI Taxonomy" id="268505"/>
    <lineage>
        <taxon>Eukaryota</taxon>
        <taxon>Fungi</taxon>
        <taxon>Dikarya</taxon>
        <taxon>Ascomycota</taxon>
        <taxon>Pezizomycotina</taxon>
        <taxon>Sordariomycetes</taxon>
        <taxon>Hypocreomycetidae</taxon>
        <taxon>Hypocreales</taxon>
        <taxon>Ophiocordycipitaceae</taxon>
        <taxon>Ophiocordyceps</taxon>
    </lineage>
</organism>
<comment type="catalytic activity">
    <reaction evidence="14 16">
        <text>ATP + (deoxyribonucleotide)n-3'-hydroxyl + 5'-phospho-(deoxyribonucleotide)m = (deoxyribonucleotide)n+m + AMP + diphosphate.</text>
        <dbReference type="EC" id="6.5.1.1"/>
    </reaction>
</comment>
<dbReference type="GO" id="GO:0006303">
    <property type="term" value="P:double-strand break repair via nonhomologous end joining"/>
    <property type="evidence" value="ECO:0007669"/>
    <property type="project" value="TreeGrafter"/>
</dbReference>
<gene>
    <name evidence="21" type="ORF">XA68_12701</name>
</gene>
<comment type="subcellular location">
    <subcellularLocation>
        <location evidence="2">Nucleus</location>
    </subcellularLocation>
</comment>
<dbReference type="Gene3D" id="1.10.3260.10">
    <property type="entry name" value="DNA ligase, ATP-dependent, N-terminal domain"/>
    <property type="match status" value="1"/>
</dbReference>
<dbReference type="FunFam" id="1.10.3260.10:FF:000008">
    <property type="entry name" value="DNA ligase 4"/>
    <property type="match status" value="1"/>
</dbReference>
<keyword evidence="9 16" id="KW-0067">ATP-binding</keyword>
<keyword evidence="8 16" id="KW-0227">DNA damage</keyword>
<dbReference type="InterPro" id="IPR029710">
    <property type="entry name" value="LIG4"/>
</dbReference>
<comment type="cofactor">
    <cofactor evidence="1">
        <name>Mg(2+)</name>
        <dbReference type="ChEBI" id="CHEBI:18420"/>
    </cofactor>
</comment>
<dbReference type="InterPro" id="IPR012340">
    <property type="entry name" value="NA-bd_OB-fold"/>
</dbReference>
<keyword evidence="5" id="KW-0479">Metal-binding</keyword>
<dbReference type="Gene3D" id="2.40.50.140">
    <property type="entry name" value="Nucleic acid-binding proteins"/>
    <property type="match status" value="1"/>
</dbReference>
<keyword evidence="12 16" id="KW-0234">DNA repair</keyword>
<keyword evidence="7 16" id="KW-0547">Nucleotide-binding</keyword>
<evidence type="ECO:0000256" key="13">
    <source>
        <dbReference type="ARBA" id="ARBA00023242"/>
    </source>
</evidence>
<feature type="compositionally biased region" description="Basic and acidic residues" evidence="18">
    <location>
        <begin position="1"/>
        <end position="14"/>
    </location>
</feature>
<dbReference type="InterPro" id="IPR036599">
    <property type="entry name" value="DNA_ligase_N_sf"/>
</dbReference>
<feature type="compositionally biased region" description="Basic and acidic residues" evidence="18">
    <location>
        <begin position="23"/>
        <end position="32"/>
    </location>
</feature>
<protein>
    <recommendedName>
        <fullName evidence="16">DNA ligase</fullName>
        <ecNumber evidence="16">6.5.1.1</ecNumber>
    </recommendedName>
</protein>
<comment type="function">
    <text evidence="15">DNA ligase involved in DNA non-homologous end joining (NHEJ); required for double-strand break (DSB) repair.</text>
</comment>
<dbReference type="Proteomes" id="UP000037136">
    <property type="component" value="Unassembled WGS sequence"/>
</dbReference>